<dbReference type="Proteomes" id="UP000800040">
    <property type="component" value="Unassembled WGS sequence"/>
</dbReference>
<accession>A0A6A5K1C2</accession>
<reference evidence="1" key="1">
    <citation type="submission" date="2020-01" db="EMBL/GenBank/DDBJ databases">
        <authorList>
            <consortium name="DOE Joint Genome Institute"/>
            <person name="Haridas S."/>
            <person name="Albert R."/>
            <person name="Binder M."/>
            <person name="Bloem J."/>
            <person name="Labutti K."/>
            <person name="Salamov A."/>
            <person name="Andreopoulos B."/>
            <person name="Baker S.E."/>
            <person name="Barry K."/>
            <person name="Bills G."/>
            <person name="Bluhm B.H."/>
            <person name="Cannon C."/>
            <person name="Castanera R."/>
            <person name="Culley D.E."/>
            <person name="Daum C."/>
            <person name="Ezra D."/>
            <person name="Gonzalez J.B."/>
            <person name="Henrissat B."/>
            <person name="Kuo A."/>
            <person name="Liang C."/>
            <person name="Lipzen A."/>
            <person name="Lutzoni F."/>
            <person name="Magnuson J."/>
            <person name="Mondo S."/>
            <person name="Nolan M."/>
            <person name="Ohm R."/>
            <person name="Pangilinan J."/>
            <person name="Park H.-J."/>
            <person name="Ramirez L."/>
            <person name="Alfaro M."/>
            <person name="Sun H."/>
            <person name="Tritt A."/>
            <person name="Yoshinaga Y."/>
            <person name="Zwiers L.-H."/>
            <person name="Turgeon B.G."/>
            <person name="Goodwin S.B."/>
            <person name="Spatafora J.W."/>
            <person name="Crous P.W."/>
            <person name="Grigoriev I.V."/>
        </authorList>
    </citation>
    <scope>NUCLEOTIDE SEQUENCE</scope>
    <source>
        <strain evidence="1">P77</strain>
    </source>
</reference>
<organism evidence="1 2">
    <name type="scientific">Decorospora gaudefroyi</name>
    <dbReference type="NCBI Taxonomy" id="184978"/>
    <lineage>
        <taxon>Eukaryota</taxon>
        <taxon>Fungi</taxon>
        <taxon>Dikarya</taxon>
        <taxon>Ascomycota</taxon>
        <taxon>Pezizomycotina</taxon>
        <taxon>Dothideomycetes</taxon>
        <taxon>Pleosporomycetidae</taxon>
        <taxon>Pleosporales</taxon>
        <taxon>Pleosporineae</taxon>
        <taxon>Pleosporaceae</taxon>
        <taxon>Decorospora</taxon>
    </lineage>
</organism>
<proteinExistence type="predicted"/>
<keyword evidence="2" id="KW-1185">Reference proteome</keyword>
<dbReference type="EMBL" id="ML975364">
    <property type="protein sequence ID" value="KAF1831435.1"/>
    <property type="molecule type" value="Genomic_DNA"/>
</dbReference>
<protein>
    <submittedName>
        <fullName evidence="1">Uncharacterized protein</fullName>
    </submittedName>
</protein>
<sequence length="127" mass="13967">MPDRLTHSRDPLPNLRGEDEQELAYLIHLIESLSWPLFSTPNNQPTCLLGRHPHPKHGAFCASLYSFSKNGGKSLDLGPETGPSRKLVLVKLLEVVEMEIGRMMLNDEWHGRKGGKEGVGSGGAGRV</sequence>
<evidence type="ECO:0000313" key="1">
    <source>
        <dbReference type="EMBL" id="KAF1831435.1"/>
    </source>
</evidence>
<name>A0A6A5K1C2_9PLEO</name>
<dbReference type="OrthoDB" id="3692424at2759"/>
<dbReference type="AlphaFoldDB" id="A0A6A5K1C2"/>
<gene>
    <name evidence="1" type="ORF">BDW02DRAFT_505328</name>
</gene>
<evidence type="ECO:0000313" key="2">
    <source>
        <dbReference type="Proteomes" id="UP000800040"/>
    </source>
</evidence>